<dbReference type="AlphaFoldDB" id="A0A8K0AGT0"/>
<reference evidence="2" key="1">
    <citation type="submission" date="2019-09" db="EMBL/GenBank/DDBJ databases">
        <title>The Mitochondrial Proteome of the Jakobid, Andalucia godoyi, a Protist With the Most Gene-Rich and Bacteria-Like Mitochondrial Genome.</title>
        <authorList>
            <person name="Gray M.W."/>
            <person name="Burger G."/>
            <person name="Derelle R."/>
            <person name="Klimes V."/>
            <person name="Leger M."/>
            <person name="Sarrasin M."/>
            <person name="Vlcek C."/>
            <person name="Roger A.J."/>
            <person name="Elias M."/>
            <person name="Lang B.F."/>
        </authorList>
    </citation>
    <scope>NUCLEOTIDE SEQUENCE</scope>
    <source>
        <strain evidence="2">And28</strain>
    </source>
</reference>
<dbReference type="EMBL" id="VRVR01000024">
    <property type="protein sequence ID" value="KAF0852620.1"/>
    <property type="molecule type" value="Genomic_DNA"/>
</dbReference>
<keyword evidence="1" id="KW-0472">Membrane</keyword>
<proteinExistence type="predicted"/>
<accession>A0A8K0AGT0</accession>
<comment type="caution">
    <text evidence="2">The sequence shown here is derived from an EMBL/GenBank/DDBJ whole genome shotgun (WGS) entry which is preliminary data.</text>
</comment>
<evidence type="ECO:0000313" key="2">
    <source>
        <dbReference type="EMBL" id="KAF0852620.1"/>
    </source>
</evidence>
<keyword evidence="1" id="KW-1133">Transmembrane helix</keyword>
<name>A0A8K0AGT0_ANDGO</name>
<keyword evidence="1" id="KW-0812">Transmembrane</keyword>
<protein>
    <submittedName>
        <fullName evidence="2">Putative mitochondrial protein</fullName>
    </submittedName>
</protein>
<feature type="transmembrane region" description="Helical" evidence="1">
    <location>
        <begin position="124"/>
        <end position="145"/>
    </location>
</feature>
<organism evidence="2 3">
    <name type="scientific">Andalucia godoyi</name>
    <name type="common">Flagellate</name>
    <dbReference type="NCBI Taxonomy" id="505711"/>
    <lineage>
        <taxon>Eukaryota</taxon>
        <taxon>Discoba</taxon>
        <taxon>Jakobida</taxon>
        <taxon>Andalucina</taxon>
        <taxon>Andaluciidae</taxon>
        <taxon>Andalucia</taxon>
    </lineage>
</organism>
<evidence type="ECO:0000313" key="3">
    <source>
        <dbReference type="Proteomes" id="UP000799049"/>
    </source>
</evidence>
<gene>
    <name evidence="2" type="ORF">ANDGO_08221</name>
</gene>
<evidence type="ECO:0000256" key="1">
    <source>
        <dbReference type="SAM" id="Phobius"/>
    </source>
</evidence>
<sequence>MHPECVSVRRTRASASVWTARVAANRVRTAKESVRVRRVGANAPQTVLVVLQKTENTVRDARLTRRLGHVPAKASRTVSASTVPVVRKHVKTAPRDALALQSATAAQRVLAAMLPKPDRCDLSMAPTVFILSAVSLCIDTFLICLT</sequence>
<keyword evidence="3" id="KW-1185">Reference proteome</keyword>
<dbReference type="Proteomes" id="UP000799049">
    <property type="component" value="Unassembled WGS sequence"/>
</dbReference>